<dbReference type="NCBIfam" id="TIGR00544">
    <property type="entry name" value="lgt"/>
    <property type="match status" value="1"/>
</dbReference>
<dbReference type="PROSITE" id="PS01311">
    <property type="entry name" value="LGT"/>
    <property type="match status" value="1"/>
</dbReference>
<feature type="transmembrane region" description="Helical" evidence="7">
    <location>
        <begin position="223"/>
        <end position="248"/>
    </location>
</feature>
<reference evidence="9" key="1">
    <citation type="submission" date="2017-09" db="EMBL/GenBank/DDBJ databases">
        <title>Depth-based differentiation of microbial function through sediment-hosted aquifers and enrichment of novel symbionts in the deep terrestrial subsurface.</title>
        <authorList>
            <person name="Probst A.J."/>
            <person name="Ladd B."/>
            <person name="Jarett J.K."/>
            <person name="Geller-Mcgrath D.E."/>
            <person name="Sieber C.M.K."/>
            <person name="Emerson J.B."/>
            <person name="Anantharaman K."/>
            <person name="Thomas B.C."/>
            <person name="Malmstrom R."/>
            <person name="Stieglmeier M."/>
            <person name="Klingl A."/>
            <person name="Woyke T."/>
            <person name="Ryan C.M."/>
            <person name="Banfield J.F."/>
        </authorList>
    </citation>
    <scope>NUCLEOTIDE SEQUENCE [LARGE SCALE GENOMIC DNA]</scope>
</reference>
<dbReference type="HAMAP" id="MF_01147">
    <property type="entry name" value="Lgt"/>
    <property type="match status" value="1"/>
</dbReference>
<dbReference type="GO" id="GO:0005886">
    <property type="term" value="C:plasma membrane"/>
    <property type="evidence" value="ECO:0007669"/>
    <property type="project" value="UniProtKB-SubCell"/>
</dbReference>
<dbReference type="UniPathway" id="UPA00664"/>
<comment type="function">
    <text evidence="7">Catalyzes the transfer of the diacylglyceryl group from phosphatidylglycerol to the sulfhydryl group of the N-terminal cysteine of a prolipoprotein, the first step in the formation of mature lipoproteins.</text>
</comment>
<evidence type="ECO:0000256" key="3">
    <source>
        <dbReference type="ARBA" id="ARBA00022679"/>
    </source>
</evidence>
<feature type="transmembrane region" description="Helical" evidence="7">
    <location>
        <begin position="13"/>
        <end position="35"/>
    </location>
</feature>
<evidence type="ECO:0000256" key="1">
    <source>
        <dbReference type="ARBA" id="ARBA00007150"/>
    </source>
</evidence>
<keyword evidence="3 7" id="KW-0808">Transferase</keyword>
<dbReference type="AlphaFoldDB" id="A0A2H0VDE7"/>
<evidence type="ECO:0000256" key="5">
    <source>
        <dbReference type="ARBA" id="ARBA00022989"/>
    </source>
</evidence>
<dbReference type="GO" id="GO:0042158">
    <property type="term" value="P:lipoprotein biosynthetic process"/>
    <property type="evidence" value="ECO:0007669"/>
    <property type="project" value="UniProtKB-UniRule"/>
</dbReference>
<evidence type="ECO:0000256" key="2">
    <source>
        <dbReference type="ARBA" id="ARBA00022475"/>
    </source>
</evidence>
<comment type="similarity">
    <text evidence="1 7">Belongs to the Lgt family.</text>
</comment>
<feature type="transmembrane region" description="Helical" evidence="7">
    <location>
        <begin position="78"/>
        <end position="102"/>
    </location>
</feature>
<comment type="catalytic activity">
    <reaction evidence="7">
        <text>L-cysteinyl-[prolipoprotein] + a 1,2-diacyl-sn-glycero-3-phospho-(1'-sn-glycerol) = an S-1,2-diacyl-sn-glyceryl-L-cysteinyl-[prolipoprotein] + sn-glycerol 1-phosphate + H(+)</text>
        <dbReference type="Rhea" id="RHEA:56712"/>
        <dbReference type="Rhea" id="RHEA-COMP:14679"/>
        <dbReference type="Rhea" id="RHEA-COMP:14680"/>
        <dbReference type="ChEBI" id="CHEBI:15378"/>
        <dbReference type="ChEBI" id="CHEBI:29950"/>
        <dbReference type="ChEBI" id="CHEBI:57685"/>
        <dbReference type="ChEBI" id="CHEBI:64716"/>
        <dbReference type="ChEBI" id="CHEBI:140658"/>
        <dbReference type="EC" id="2.5.1.145"/>
    </reaction>
</comment>
<comment type="caution">
    <text evidence="8">The sequence shown here is derived from an EMBL/GenBank/DDBJ whole genome shotgun (WGS) entry which is preliminary data.</text>
</comment>
<dbReference type="Proteomes" id="UP000230557">
    <property type="component" value="Unassembled WGS sequence"/>
</dbReference>
<dbReference type="GO" id="GO:0008961">
    <property type="term" value="F:phosphatidylglycerol-prolipoprotein diacylglyceryl transferase activity"/>
    <property type="evidence" value="ECO:0007669"/>
    <property type="project" value="UniProtKB-UniRule"/>
</dbReference>
<keyword evidence="2 7" id="KW-1003">Cell membrane</keyword>
<dbReference type="InterPro" id="IPR001640">
    <property type="entry name" value="Lgt"/>
</dbReference>
<evidence type="ECO:0000313" key="8">
    <source>
        <dbReference type="EMBL" id="PIR97117.1"/>
    </source>
</evidence>
<feature type="binding site" evidence="7">
    <location>
        <position position="130"/>
    </location>
    <ligand>
        <name>a 1,2-diacyl-sn-glycero-3-phospho-(1'-sn-glycerol)</name>
        <dbReference type="ChEBI" id="CHEBI:64716"/>
    </ligand>
</feature>
<feature type="transmembrane region" description="Helical" evidence="7">
    <location>
        <begin position="47"/>
        <end position="66"/>
    </location>
</feature>
<comment type="pathway">
    <text evidence="7">Protein modification; lipoprotein biosynthesis (diacylglyceryl transfer).</text>
</comment>
<comment type="subcellular location">
    <subcellularLocation>
        <location evidence="7">Cell membrane</location>
        <topology evidence="7">Multi-pass membrane protein</topology>
    </subcellularLocation>
</comment>
<keyword evidence="4 7" id="KW-0812">Transmembrane</keyword>
<evidence type="ECO:0000313" key="9">
    <source>
        <dbReference type="Proteomes" id="UP000230557"/>
    </source>
</evidence>
<feature type="transmembrane region" description="Helical" evidence="7">
    <location>
        <begin position="171"/>
        <end position="189"/>
    </location>
</feature>
<keyword evidence="6 7" id="KW-0472">Membrane</keyword>
<keyword evidence="8" id="KW-0449">Lipoprotein</keyword>
<dbReference type="PANTHER" id="PTHR30589">
    <property type="entry name" value="PROLIPOPROTEIN DIACYLGLYCERYL TRANSFERASE"/>
    <property type="match status" value="1"/>
</dbReference>
<feature type="transmembrane region" description="Helical" evidence="7">
    <location>
        <begin position="194"/>
        <end position="211"/>
    </location>
</feature>
<keyword evidence="5 7" id="KW-1133">Transmembrane helix</keyword>
<name>A0A2H0VDE7_9BACT</name>
<accession>A0A2H0VDE7</accession>
<dbReference type="EMBL" id="PFAJ01000043">
    <property type="protein sequence ID" value="PIR97117.1"/>
    <property type="molecule type" value="Genomic_DNA"/>
</dbReference>
<dbReference type="Pfam" id="PF01790">
    <property type="entry name" value="LGT"/>
    <property type="match status" value="1"/>
</dbReference>
<protein>
    <recommendedName>
        <fullName evidence="7">Phosphatidylglycerol--prolipoprotein diacylglyceryl transferase</fullName>
        <ecNumber evidence="7">2.5.1.145</ecNumber>
    </recommendedName>
</protein>
<feature type="transmembrane region" description="Helical" evidence="7">
    <location>
        <begin position="109"/>
        <end position="128"/>
    </location>
</feature>
<evidence type="ECO:0000256" key="6">
    <source>
        <dbReference type="ARBA" id="ARBA00023136"/>
    </source>
</evidence>
<proteinExistence type="inferred from homology"/>
<dbReference type="EC" id="2.5.1.145" evidence="7"/>
<evidence type="ECO:0000256" key="4">
    <source>
        <dbReference type="ARBA" id="ARBA00022692"/>
    </source>
</evidence>
<sequence>MIQPDYFIGPVRIHIYSLTMFLAVALGFFSVRKIAPRFGVKVSDAENLVLINFAVGFFGARVHHVISGWGYYSQNLTAIFQVWNGGLGIYGGVISAIIATIIYSRIKKINFFTLADLLAPAAILGLAIGRWGNYFNQEAYGVPTTLPWKIFIDPVNRVVGYENFQYFHPTFLYESLWAFLVFLILFKLVKSEKLLGSGFIFANYLIIYSFGRFFIEGLRADQTIVYGFAANQIVALVLIIVGAVILSLRRSAGNN</sequence>
<gene>
    <name evidence="7 8" type="primary">lgt</name>
    <name evidence="8" type="ORF">COT91_03070</name>
</gene>
<organism evidence="8 9">
    <name type="scientific">Candidatus Doudnabacteria bacterium CG10_big_fil_rev_8_21_14_0_10_41_10</name>
    <dbReference type="NCBI Taxonomy" id="1974551"/>
    <lineage>
        <taxon>Bacteria</taxon>
        <taxon>Candidatus Doudnaibacteriota</taxon>
    </lineage>
</organism>
<dbReference type="PANTHER" id="PTHR30589:SF0">
    <property type="entry name" value="PHOSPHATIDYLGLYCEROL--PROLIPOPROTEIN DIACYLGLYCERYL TRANSFERASE"/>
    <property type="match status" value="1"/>
</dbReference>
<evidence type="ECO:0000256" key="7">
    <source>
        <dbReference type="HAMAP-Rule" id="MF_01147"/>
    </source>
</evidence>